<sequence>MKKPIGTTAKTGEKCPESGVWTVVGTPSTTAPIAVGNTMPPYAGKAVVWKLTRYA</sequence>
<reference evidence="2" key="2">
    <citation type="submission" date="2011-02" db="EMBL/GenBank/DDBJ databases">
        <title>The complete genome of Fluviicola taffensis DSM 16823.</title>
        <authorList>
            <consortium name="US DOE Joint Genome Institute (JGI-PGF)"/>
            <person name="Lucas S."/>
            <person name="Copeland A."/>
            <person name="Lapidus A."/>
            <person name="Bruce D."/>
            <person name="Goodwin L."/>
            <person name="Pitluck S."/>
            <person name="Kyrpides N."/>
            <person name="Mavromatis K."/>
            <person name="Ivanova N."/>
            <person name="Mikhailova N."/>
            <person name="Pagani I."/>
            <person name="Chertkov O."/>
            <person name="Detter J.C."/>
            <person name="Han C."/>
            <person name="Tapia R."/>
            <person name="Land M."/>
            <person name="Hauser L."/>
            <person name="Markowitz V."/>
            <person name="Cheng J.-F."/>
            <person name="Hugenholtz P."/>
            <person name="Woyke T."/>
            <person name="Wu D."/>
            <person name="Tindall B."/>
            <person name="Pomrenke H.G."/>
            <person name="Brambilla E."/>
            <person name="Klenk H.-P."/>
            <person name="Eisen J.A."/>
        </authorList>
    </citation>
    <scope>NUCLEOTIDE SEQUENCE [LARGE SCALE GENOMIC DNA]</scope>
    <source>
        <strain evidence="2">DSM 16823 / RW262 / RW262</strain>
    </source>
</reference>
<keyword evidence="2" id="KW-1185">Reference proteome</keyword>
<dbReference type="Proteomes" id="UP000007463">
    <property type="component" value="Chromosome"/>
</dbReference>
<gene>
    <name evidence="1" type="ordered locus">Fluta_1693</name>
</gene>
<name>F2IGR8_FLUTR</name>
<organism evidence="1 2">
    <name type="scientific">Fluviicola taffensis (strain DSM 16823 / NCIMB 13979 / RW262)</name>
    <dbReference type="NCBI Taxonomy" id="755732"/>
    <lineage>
        <taxon>Bacteria</taxon>
        <taxon>Pseudomonadati</taxon>
        <taxon>Bacteroidota</taxon>
        <taxon>Flavobacteriia</taxon>
        <taxon>Flavobacteriales</taxon>
        <taxon>Crocinitomicaceae</taxon>
        <taxon>Fluviicola</taxon>
    </lineage>
</organism>
<proteinExistence type="predicted"/>
<dbReference type="eggNOG" id="ENOG5033DN2">
    <property type="taxonomic scope" value="Bacteria"/>
</dbReference>
<accession>F2IGR8</accession>
<dbReference type="RefSeq" id="WP_013686456.1">
    <property type="nucleotide sequence ID" value="NC_015321.1"/>
</dbReference>
<dbReference type="STRING" id="755732.Fluta_1693"/>
<protein>
    <submittedName>
        <fullName evidence="1">Sel1</fullName>
    </submittedName>
</protein>
<dbReference type="EMBL" id="CP002542">
    <property type="protein sequence ID" value="AEA43685.1"/>
    <property type="molecule type" value="Genomic_DNA"/>
</dbReference>
<dbReference type="KEGG" id="fte:Fluta_1693"/>
<evidence type="ECO:0000313" key="2">
    <source>
        <dbReference type="Proteomes" id="UP000007463"/>
    </source>
</evidence>
<dbReference type="HOGENOM" id="CLU_214235_0_0_10"/>
<evidence type="ECO:0000313" key="1">
    <source>
        <dbReference type="EMBL" id="AEA43685.1"/>
    </source>
</evidence>
<reference evidence="1 2" key="1">
    <citation type="journal article" date="2011" name="Stand. Genomic Sci.">
        <title>Complete genome sequence of the gliding freshwater bacterium Fluviicola taffensis type strain (RW262).</title>
        <authorList>
            <person name="Woyke T."/>
            <person name="Chertkov O."/>
            <person name="Lapidus A."/>
            <person name="Nolan M."/>
            <person name="Lucas S."/>
            <person name="Del Rio T.G."/>
            <person name="Tice H."/>
            <person name="Cheng J.F."/>
            <person name="Tapia R."/>
            <person name="Han C."/>
            <person name="Goodwin L."/>
            <person name="Pitluck S."/>
            <person name="Liolios K."/>
            <person name="Pagani I."/>
            <person name="Ivanova N."/>
            <person name="Huntemann M."/>
            <person name="Mavromatis K."/>
            <person name="Mikhailova N."/>
            <person name="Pati A."/>
            <person name="Chen A."/>
            <person name="Palaniappan K."/>
            <person name="Land M."/>
            <person name="Hauser L."/>
            <person name="Brambilla E.M."/>
            <person name="Rohde M."/>
            <person name="Mwirichia R."/>
            <person name="Sikorski J."/>
            <person name="Tindall B.J."/>
            <person name="Goker M."/>
            <person name="Bristow J."/>
            <person name="Eisen J.A."/>
            <person name="Markowitz V."/>
            <person name="Hugenholtz P."/>
            <person name="Klenk H.P."/>
            <person name="Kyrpides N.C."/>
        </authorList>
    </citation>
    <scope>NUCLEOTIDE SEQUENCE [LARGE SCALE GENOMIC DNA]</scope>
    <source>
        <strain evidence="2">DSM 16823 / RW262 / RW262</strain>
    </source>
</reference>
<dbReference type="AlphaFoldDB" id="F2IGR8"/>